<evidence type="ECO:0000313" key="3">
    <source>
        <dbReference type="Proteomes" id="UP000037822"/>
    </source>
</evidence>
<dbReference type="PATRIC" id="fig|1526658.3.peg.3811"/>
<organism evidence="2 3">
    <name type="scientific">Bosea vaviloviae</name>
    <dbReference type="NCBI Taxonomy" id="1526658"/>
    <lineage>
        <taxon>Bacteria</taxon>
        <taxon>Pseudomonadati</taxon>
        <taxon>Pseudomonadota</taxon>
        <taxon>Alphaproteobacteria</taxon>
        <taxon>Hyphomicrobiales</taxon>
        <taxon>Boseaceae</taxon>
        <taxon>Bosea</taxon>
    </lineage>
</organism>
<dbReference type="NCBIfam" id="TIGR03808">
    <property type="entry name" value="RR_plus_rpt_1"/>
    <property type="match status" value="1"/>
</dbReference>
<evidence type="ECO:0000259" key="1">
    <source>
        <dbReference type="Pfam" id="PF13229"/>
    </source>
</evidence>
<accession>A0A0N0MBC7</accession>
<dbReference type="SUPFAM" id="SSF51126">
    <property type="entry name" value="Pectin lyase-like"/>
    <property type="match status" value="2"/>
</dbReference>
<keyword evidence="3" id="KW-1185">Reference proteome</keyword>
<reference evidence="2 3" key="1">
    <citation type="submission" date="2015-07" db="EMBL/GenBank/DDBJ databases">
        <title>Whole genome sequencing of Bosea vaviloviae isolated from cave pool.</title>
        <authorList>
            <person name="Tan N.E.H."/>
            <person name="Lee Y.P."/>
            <person name="Gan H.M."/>
            <person name="Barton H."/>
            <person name="Savka M.A."/>
        </authorList>
    </citation>
    <scope>NUCLEOTIDE SEQUENCE [LARGE SCALE GENOMIC DNA]</scope>
    <source>
        <strain evidence="2 3">SD260</strain>
    </source>
</reference>
<dbReference type="InterPro" id="IPR011050">
    <property type="entry name" value="Pectin_lyase_fold/virulence"/>
</dbReference>
<dbReference type="InterPro" id="IPR039448">
    <property type="entry name" value="Beta_helix"/>
</dbReference>
<dbReference type="InterPro" id="IPR022388">
    <property type="entry name" value="CHP03808"/>
</dbReference>
<name>A0A0N0MBC7_9HYPH</name>
<dbReference type="InterPro" id="IPR006626">
    <property type="entry name" value="PbH1"/>
</dbReference>
<dbReference type="PROSITE" id="PS51318">
    <property type="entry name" value="TAT"/>
    <property type="match status" value="1"/>
</dbReference>
<dbReference type="Proteomes" id="UP000037822">
    <property type="component" value="Unassembled WGS sequence"/>
</dbReference>
<gene>
    <name evidence="2" type="ORF">AE618_11900</name>
</gene>
<feature type="domain" description="Right handed beta helix" evidence="1">
    <location>
        <begin position="168"/>
        <end position="331"/>
    </location>
</feature>
<dbReference type="Pfam" id="PF13229">
    <property type="entry name" value="Beta_helix"/>
    <property type="match status" value="1"/>
</dbReference>
<dbReference type="Gene3D" id="2.160.20.10">
    <property type="entry name" value="Single-stranded right-handed beta-helix, Pectin lyase-like"/>
    <property type="match status" value="2"/>
</dbReference>
<proteinExistence type="predicted"/>
<dbReference type="AlphaFoldDB" id="A0A0N0MBC7"/>
<evidence type="ECO:0000313" key="2">
    <source>
        <dbReference type="EMBL" id="KPH80729.1"/>
    </source>
</evidence>
<dbReference type="EMBL" id="LGSZ01000040">
    <property type="protein sequence ID" value="KPH80729.1"/>
    <property type="molecule type" value="Genomic_DNA"/>
</dbReference>
<sequence>MTNPATLSRRALLATAAFGTASLLAAPVFGQSLGRATAGPLGQFGLDAAQFGLRPGSPDDQSRLLQNALIEAAKRDAPLVIAPGRYRISRVVLPDGARLLGVPSATRLLAAQAGPLLLGRGLARAALSGLTLDGLDIRVAAREGLLTTDDVADLGIRDCAFVSAGSVGLVLNRTGGSVEASQFQGMRESALFSLDSRGLSIERNRVEDCGNNGIQLWRSQPGDDRSIVRGNRLDRIRADAGGDGPNGNGISLYKAGGVIIEGNSLRDCALTFIRNNSGSSVQILGNQGKRCGECGIYSEFAFEGAIITSNLIEDCALGASMTNLDHGGRLSVFANNIIRNARKGSYPGFKDPVGGMGVHVEAEAAVTGNVIEGASDIGISLGWSWGMRNLVATGNMVRRTGIGISVSLVPKQRNALIAGNVIAEATKGAVVGTEYGKPVTGDLTRAPDARAAGVRVENNAVG</sequence>
<protein>
    <recommendedName>
        <fullName evidence="1">Right handed beta helix domain-containing protein</fullName>
    </recommendedName>
</protein>
<dbReference type="SMART" id="SM00710">
    <property type="entry name" value="PbH1"/>
    <property type="match status" value="7"/>
</dbReference>
<dbReference type="InterPro" id="IPR006311">
    <property type="entry name" value="TAT_signal"/>
</dbReference>
<comment type="caution">
    <text evidence="2">The sequence shown here is derived from an EMBL/GenBank/DDBJ whole genome shotgun (WGS) entry which is preliminary data.</text>
</comment>
<dbReference type="InterPro" id="IPR012334">
    <property type="entry name" value="Pectin_lyas_fold"/>
</dbReference>